<proteinExistence type="predicted"/>
<accession>A0A1M3L0P1</accession>
<feature type="transmembrane region" description="Helical" evidence="1">
    <location>
        <begin position="12"/>
        <end position="31"/>
    </location>
</feature>
<organism evidence="2 3">
    <name type="scientific">Candidatus Kapaibacterium thiocyanatum</name>
    <dbReference type="NCBI Taxonomy" id="1895771"/>
    <lineage>
        <taxon>Bacteria</taxon>
        <taxon>Pseudomonadati</taxon>
        <taxon>Candidatus Kapaibacteriota</taxon>
        <taxon>Candidatus Kapaibacteriia</taxon>
        <taxon>Candidatus Kapaibacteriales</taxon>
        <taxon>Candidatus Kapaibacteriaceae</taxon>
        <taxon>Candidatus Kapaibacterium</taxon>
    </lineage>
</organism>
<feature type="transmembrane region" description="Helical" evidence="1">
    <location>
        <begin position="121"/>
        <end position="143"/>
    </location>
</feature>
<protein>
    <submittedName>
        <fullName evidence="2">Uncharacterized protein</fullName>
    </submittedName>
</protein>
<keyword evidence="1" id="KW-0472">Membrane</keyword>
<dbReference type="Proteomes" id="UP000184233">
    <property type="component" value="Unassembled WGS sequence"/>
</dbReference>
<keyword evidence="1" id="KW-0812">Transmembrane</keyword>
<keyword evidence="1" id="KW-1133">Transmembrane helix</keyword>
<sequence>MDRIVRRNLTCAAFLVANMAMLFASAYTMTFHGFRNGLAPSMVAIILMIVFATYHVKQMRLLGRKGGALSILFGMDDDGSASDEGRPTRWWIHVGRCAIRPGFMVTVLVSVAFFVSERYLYGMVALLPLPILLLSFVFARMIWLRNVRT</sequence>
<feature type="transmembrane region" description="Helical" evidence="1">
    <location>
        <begin position="97"/>
        <end position="115"/>
    </location>
</feature>
<evidence type="ECO:0000256" key="1">
    <source>
        <dbReference type="SAM" id="Phobius"/>
    </source>
</evidence>
<reference evidence="2 3" key="1">
    <citation type="submission" date="2016-09" db="EMBL/GenBank/DDBJ databases">
        <title>Genome-resolved meta-omics ties microbial dynamics to process performance in biotechnology for thiocyanate degradation.</title>
        <authorList>
            <person name="Kantor R.S."/>
            <person name="Huddy R.J."/>
            <person name="Iyer R."/>
            <person name="Thomas B.C."/>
            <person name="Brown C.T."/>
            <person name="Anantharaman K."/>
            <person name="Tringe S."/>
            <person name="Hettich R.L."/>
            <person name="Harrison S.T."/>
            <person name="Banfield J.F."/>
        </authorList>
    </citation>
    <scope>NUCLEOTIDE SEQUENCE [LARGE SCALE GENOMIC DNA]</scope>
    <source>
        <strain evidence="2">59-99</strain>
    </source>
</reference>
<dbReference type="AlphaFoldDB" id="A0A1M3L0P1"/>
<evidence type="ECO:0000313" key="2">
    <source>
        <dbReference type="EMBL" id="OJX58266.1"/>
    </source>
</evidence>
<gene>
    <name evidence="2" type="ORF">BGO89_03285</name>
</gene>
<feature type="transmembrane region" description="Helical" evidence="1">
    <location>
        <begin position="37"/>
        <end position="56"/>
    </location>
</feature>
<name>A0A1M3L0P1_9BACT</name>
<dbReference type="EMBL" id="MKVH01000019">
    <property type="protein sequence ID" value="OJX58266.1"/>
    <property type="molecule type" value="Genomic_DNA"/>
</dbReference>
<comment type="caution">
    <text evidence="2">The sequence shown here is derived from an EMBL/GenBank/DDBJ whole genome shotgun (WGS) entry which is preliminary data.</text>
</comment>
<evidence type="ECO:0000313" key="3">
    <source>
        <dbReference type="Proteomes" id="UP000184233"/>
    </source>
</evidence>